<organism evidence="3">
    <name type="scientific">Ignisphaera aggregans</name>
    <dbReference type="NCBI Taxonomy" id="334771"/>
    <lineage>
        <taxon>Archaea</taxon>
        <taxon>Thermoproteota</taxon>
        <taxon>Thermoprotei</taxon>
        <taxon>Desulfurococcales</taxon>
        <taxon>Desulfurococcaceae</taxon>
        <taxon>Ignisphaera</taxon>
    </lineage>
</organism>
<keyword evidence="1" id="KW-0812">Transmembrane</keyword>
<protein>
    <submittedName>
        <fullName evidence="3">DUF58 domain-containing protein</fullName>
    </submittedName>
</protein>
<evidence type="ECO:0000313" key="3">
    <source>
        <dbReference type="EMBL" id="HGI87716.1"/>
    </source>
</evidence>
<evidence type="ECO:0000256" key="1">
    <source>
        <dbReference type="SAM" id="Phobius"/>
    </source>
</evidence>
<dbReference type="InterPro" id="IPR002881">
    <property type="entry name" value="DUF58"/>
</dbReference>
<feature type="transmembrane region" description="Helical" evidence="1">
    <location>
        <begin position="7"/>
        <end position="25"/>
    </location>
</feature>
<evidence type="ECO:0000259" key="2">
    <source>
        <dbReference type="Pfam" id="PF01882"/>
    </source>
</evidence>
<dbReference type="PANTHER" id="PTHR33608:SF6">
    <property type="entry name" value="BLL2464 PROTEIN"/>
    <property type="match status" value="1"/>
</dbReference>
<sequence>MINPTHRFSAYMAVTALVIAVAVFIEPGALPIAATLLALEIAMYFHLWLSIGAVNRLEVEASIDALTDREPVVVRIRLVNRGLYPVLLAEYSLGYEPILRLEKGCKAGILTVPSRGVAELVFVFGARVGMHRIDGLTLVVRDFLGLFKSQPLVVWKGSSFRVIPSTEATVLKRLYLYTRSSGLVRSRRPGEGIEFYDVRDYRPGDELRRVVWRIYATRQKLAVWEAERESYQAIVYVINSSRDMWTGVPKATPVEHSARVIASIARYAASRGYLQTAAVVNEYGTVVFGGPVYGRQGLSRVLEALANVSLCTLCTEEDQVNWSAALISILPVLPRERAFIFIFTKTTPNTERLLDLVIKLSSLGHRVYVVAPITVTYDVSHGLPQKFIDVYRARQLEVAAEELRGIELLRKAGVRVIAVSPQLVAQRIVQALELTSA</sequence>
<reference evidence="3" key="1">
    <citation type="journal article" date="2020" name="mSystems">
        <title>Genome- and Community-Level Interaction Insights into Carbon Utilization and Element Cycling Functions of Hydrothermarchaeota in Hydrothermal Sediment.</title>
        <authorList>
            <person name="Zhou Z."/>
            <person name="Liu Y."/>
            <person name="Xu W."/>
            <person name="Pan J."/>
            <person name="Luo Z.H."/>
            <person name="Li M."/>
        </authorList>
    </citation>
    <scope>NUCLEOTIDE SEQUENCE [LARGE SCALE GENOMIC DNA]</scope>
    <source>
        <strain evidence="3">SpSt-732</strain>
    </source>
</reference>
<dbReference type="EMBL" id="DTFF01000042">
    <property type="protein sequence ID" value="HGI87716.1"/>
    <property type="molecule type" value="Genomic_DNA"/>
</dbReference>
<gene>
    <name evidence="3" type="ORF">ENV14_04910</name>
</gene>
<dbReference type="PANTHER" id="PTHR33608">
    <property type="entry name" value="BLL2464 PROTEIN"/>
    <property type="match status" value="1"/>
</dbReference>
<keyword evidence="1" id="KW-1133">Transmembrane helix</keyword>
<dbReference type="AlphaFoldDB" id="A0A7C4BD88"/>
<accession>A0A7C4BD88</accession>
<dbReference type="Pfam" id="PF01882">
    <property type="entry name" value="DUF58"/>
    <property type="match status" value="1"/>
</dbReference>
<feature type="domain" description="DUF58" evidence="2">
    <location>
        <begin position="197"/>
        <end position="385"/>
    </location>
</feature>
<keyword evidence="1" id="KW-0472">Membrane</keyword>
<proteinExistence type="predicted"/>
<comment type="caution">
    <text evidence="3">The sequence shown here is derived from an EMBL/GenBank/DDBJ whole genome shotgun (WGS) entry which is preliminary data.</text>
</comment>
<name>A0A7C4BD88_9CREN</name>